<evidence type="ECO:0000313" key="3">
    <source>
        <dbReference type="Proteomes" id="UP001500729"/>
    </source>
</evidence>
<name>A0ABN1CP74_SACER</name>
<comment type="caution">
    <text evidence="2">The sequence shown here is derived from an EMBL/GenBank/DDBJ whole genome shotgun (WGS) entry which is preliminary data.</text>
</comment>
<evidence type="ECO:0000313" key="2">
    <source>
        <dbReference type="EMBL" id="GAA0523031.1"/>
    </source>
</evidence>
<keyword evidence="3" id="KW-1185">Reference proteome</keyword>
<dbReference type="EMBL" id="BAAAGS010000012">
    <property type="protein sequence ID" value="GAA0523031.1"/>
    <property type="molecule type" value="Genomic_DNA"/>
</dbReference>
<evidence type="ECO:0008006" key="4">
    <source>
        <dbReference type="Google" id="ProtNLM"/>
    </source>
</evidence>
<sequence length="326" mass="36067">MGVALVLAGAAITISAISAAWLSTASRSTAAFDEKAGFKPGMEINEAVLAATDPDALYEAMLRNQLMRPVHQVTTEHYSNPQWFEDAERLGHTVRQTRVDYEHNRVTEADTDYEVVDGVQVLHAQSRCVDGEGHRWSEYTGTWSGRPPGSCIPELIKVGSGDGIAPGGLSAKQADRYLRYLRGEFGDPISVGKPTLFRHDGKSYVRLPVKVTPLRTRDRGYTGMMLFQWALQAAGISPLTYPYSNGGAAASGVEVTYYIDPATTLPAYSFQRMTPVLNSAGEVRDPGERLSVRRSEYAFPERWRPYDLANPTDLEPIALTWHRDIR</sequence>
<accession>A0ABN1CP74</accession>
<protein>
    <recommendedName>
        <fullName evidence="4">Lipoprotein</fullName>
    </recommendedName>
</protein>
<dbReference type="Proteomes" id="UP001500729">
    <property type="component" value="Unassembled WGS sequence"/>
</dbReference>
<reference evidence="2 3" key="1">
    <citation type="journal article" date="2019" name="Int. J. Syst. Evol. Microbiol.">
        <title>The Global Catalogue of Microorganisms (GCM) 10K type strain sequencing project: providing services to taxonomists for standard genome sequencing and annotation.</title>
        <authorList>
            <consortium name="The Broad Institute Genomics Platform"/>
            <consortium name="The Broad Institute Genome Sequencing Center for Infectious Disease"/>
            <person name="Wu L."/>
            <person name="Ma J."/>
        </authorList>
    </citation>
    <scope>NUCLEOTIDE SEQUENCE [LARGE SCALE GENOMIC DNA]</scope>
    <source>
        <strain evidence="2 3">JCM 10303</strain>
    </source>
</reference>
<evidence type="ECO:0000256" key="1">
    <source>
        <dbReference type="SAM" id="SignalP"/>
    </source>
</evidence>
<organism evidence="2 3">
    <name type="scientific">Saccharopolyspora erythraea</name>
    <name type="common">Streptomyces erythraeus</name>
    <dbReference type="NCBI Taxonomy" id="1836"/>
    <lineage>
        <taxon>Bacteria</taxon>
        <taxon>Bacillati</taxon>
        <taxon>Actinomycetota</taxon>
        <taxon>Actinomycetes</taxon>
        <taxon>Pseudonocardiales</taxon>
        <taxon>Pseudonocardiaceae</taxon>
        <taxon>Saccharopolyspora</taxon>
    </lineage>
</organism>
<feature type="chain" id="PRO_5047362022" description="Lipoprotein" evidence="1">
    <location>
        <begin position="20"/>
        <end position="326"/>
    </location>
</feature>
<feature type="signal peptide" evidence="1">
    <location>
        <begin position="1"/>
        <end position="19"/>
    </location>
</feature>
<proteinExistence type="predicted"/>
<gene>
    <name evidence="2" type="ORF">GCM10009533_22800</name>
</gene>
<keyword evidence="1" id="KW-0732">Signal</keyword>